<evidence type="ECO:0000313" key="3">
    <source>
        <dbReference type="EMBL" id="CAD8850717.1"/>
    </source>
</evidence>
<feature type="region of interest" description="Disordered" evidence="2">
    <location>
        <begin position="1"/>
        <end position="26"/>
    </location>
</feature>
<sequence>MAVDEQADDVEIAAETGAEEEGAEVKDGTVEMRVTTKKAPGFYIRSAKSFITGFEDKDGNKKEAVNVLNISGLGAATGVAVATAAALEKEGLGAIKKIETSYPEMPAGRGCPRITITLHKV</sequence>
<accession>A0A7S1AEL4</accession>
<gene>
    <name evidence="3" type="ORF">NSCI0253_LOCUS25067</name>
</gene>
<dbReference type="InterPro" id="IPR036882">
    <property type="entry name" value="Alba-like_dom_sf"/>
</dbReference>
<evidence type="ECO:0008006" key="4">
    <source>
        <dbReference type="Google" id="ProtNLM"/>
    </source>
</evidence>
<dbReference type="SUPFAM" id="SSF82704">
    <property type="entry name" value="AlbA-like"/>
    <property type="match status" value="1"/>
</dbReference>
<proteinExistence type="predicted"/>
<keyword evidence="1" id="KW-0694">RNA-binding</keyword>
<dbReference type="GO" id="GO:0003723">
    <property type="term" value="F:RNA binding"/>
    <property type="evidence" value="ECO:0007669"/>
    <property type="project" value="UniProtKB-KW"/>
</dbReference>
<feature type="compositionally biased region" description="Acidic residues" evidence="2">
    <location>
        <begin position="1"/>
        <end position="22"/>
    </location>
</feature>
<dbReference type="Gene3D" id="3.30.110.20">
    <property type="entry name" value="Alba-like domain"/>
    <property type="match status" value="1"/>
</dbReference>
<organism evidence="3">
    <name type="scientific">Noctiluca scintillans</name>
    <name type="common">Sea sparkle</name>
    <name type="synonym">Red tide dinoflagellate</name>
    <dbReference type="NCBI Taxonomy" id="2966"/>
    <lineage>
        <taxon>Eukaryota</taxon>
        <taxon>Sar</taxon>
        <taxon>Alveolata</taxon>
        <taxon>Dinophyceae</taxon>
        <taxon>Noctilucales</taxon>
        <taxon>Noctilucaceae</taxon>
        <taxon>Noctiluca</taxon>
    </lineage>
</organism>
<dbReference type="EMBL" id="HBFQ01035517">
    <property type="protein sequence ID" value="CAD8850717.1"/>
    <property type="molecule type" value="Transcribed_RNA"/>
</dbReference>
<reference evidence="3" key="1">
    <citation type="submission" date="2021-01" db="EMBL/GenBank/DDBJ databases">
        <authorList>
            <person name="Corre E."/>
            <person name="Pelletier E."/>
            <person name="Niang G."/>
            <person name="Scheremetjew M."/>
            <person name="Finn R."/>
            <person name="Kale V."/>
            <person name="Holt S."/>
            <person name="Cochrane G."/>
            <person name="Meng A."/>
            <person name="Brown T."/>
            <person name="Cohen L."/>
        </authorList>
    </citation>
    <scope>NUCLEOTIDE SEQUENCE</scope>
</reference>
<evidence type="ECO:0000256" key="1">
    <source>
        <dbReference type="ARBA" id="ARBA00022884"/>
    </source>
</evidence>
<protein>
    <recommendedName>
        <fullName evidence="4">DNA/RNA-binding protein Alba-like domain-containing protein</fullName>
    </recommendedName>
</protein>
<name>A0A7S1AEL4_NOCSC</name>
<dbReference type="AlphaFoldDB" id="A0A7S1AEL4"/>
<evidence type="ECO:0000256" key="2">
    <source>
        <dbReference type="SAM" id="MobiDB-lite"/>
    </source>
</evidence>